<accession>A0A066UFV8</accession>
<dbReference type="RefSeq" id="WP_036362765.1">
    <property type="nucleotide sequence ID" value="NZ_AOMT01000005.1"/>
</dbReference>
<evidence type="ECO:0000313" key="3">
    <source>
        <dbReference type="Proteomes" id="UP000035860"/>
    </source>
</evidence>
<dbReference type="Proteomes" id="UP000035860">
    <property type="component" value="Unassembled WGS sequence"/>
</dbReference>
<reference evidence="2 3" key="1">
    <citation type="journal article" date="2014" name="Genome Announc.">
        <title>Draft Genome Sequence of Moraxella bovoculi Strain 237T (ATCC BAA-1259T) Isolated from a Calf with Infectious Bovine Keratoconjunctivitis.</title>
        <authorList>
            <person name="Calcutt M.J."/>
            <person name="Foecking M.F."/>
            <person name="Martin N.T."/>
            <person name="Mhlanga-Mutangadura T."/>
            <person name="Reilly T.J."/>
        </authorList>
    </citation>
    <scope>NUCLEOTIDE SEQUENCE [LARGE SCALE GENOMIC DNA]</scope>
    <source>
        <strain evidence="2 3">237</strain>
    </source>
</reference>
<feature type="chain" id="PRO_5005406792" description="Lipoprotein" evidence="1">
    <location>
        <begin position="19"/>
        <end position="117"/>
    </location>
</feature>
<keyword evidence="1" id="KW-0732">Signal</keyword>
<organism evidence="2 3">
    <name type="scientific">Moraxella bovoculi 237</name>
    <dbReference type="NCBI Taxonomy" id="743974"/>
    <lineage>
        <taxon>Bacteria</taxon>
        <taxon>Pseudomonadati</taxon>
        <taxon>Pseudomonadota</taxon>
        <taxon>Gammaproteobacteria</taxon>
        <taxon>Moraxellales</taxon>
        <taxon>Moraxellaceae</taxon>
        <taxon>Moraxella</taxon>
    </lineage>
</organism>
<keyword evidence="3" id="KW-1185">Reference proteome</keyword>
<sequence>MKKLALIGSAAVLLSACASTQSTSPVIARGDATFETTGLGKTKLIAQENALNAAKKQCGMRTPVIVKDSTTYNGVMDERTGRVIEQGINVVGAIFGTATPRLSRDDDYEYNISFKCQ</sequence>
<dbReference type="OrthoDB" id="6650037at2"/>
<dbReference type="AlphaFoldDB" id="A0A066UFV8"/>
<feature type="signal peptide" evidence="1">
    <location>
        <begin position="1"/>
        <end position="18"/>
    </location>
</feature>
<dbReference type="eggNOG" id="ENOG5032YAE">
    <property type="taxonomic scope" value="Bacteria"/>
</dbReference>
<proteinExistence type="predicted"/>
<evidence type="ECO:0000313" key="2">
    <source>
        <dbReference type="EMBL" id="KDN25965.1"/>
    </source>
</evidence>
<dbReference type="EMBL" id="AOMT01000005">
    <property type="protein sequence ID" value="KDN25965.1"/>
    <property type="molecule type" value="Genomic_DNA"/>
</dbReference>
<name>A0A066UFV8_9GAMM</name>
<gene>
    <name evidence="2" type="ORF">MBO_02205</name>
</gene>
<evidence type="ECO:0008006" key="4">
    <source>
        <dbReference type="Google" id="ProtNLM"/>
    </source>
</evidence>
<protein>
    <recommendedName>
        <fullName evidence="4">Lipoprotein</fullName>
    </recommendedName>
</protein>
<dbReference type="PROSITE" id="PS51257">
    <property type="entry name" value="PROKAR_LIPOPROTEIN"/>
    <property type="match status" value="1"/>
</dbReference>
<evidence type="ECO:0000256" key="1">
    <source>
        <dbReference type="SAM" id="SignalP"/>
    </source>
</evidence>
<comment type="caution">
    <text evidence="2">The sequence shown here is derived from an EMBL/GenBank/DDBJ whole genome shotgun (WGS) entry which is preliminary data.</text>
</comment>